<proteinExistence type="predicted"/>
<name>A0A195FU66_9HYME</name>
<reference evidence="1 2" key="1">
    <citation type="submission" date="2016-03" db="EMBL/GenBank/DDBJ databases">
        <title>Trachymyrmex septentrionalis WGS genome.</title>
        <authorList>
            <person name="Nygaard S."/>
            <person name="Hu H."/>
            <person name="Boomsma J."/>
            <person name="Zhang G."/>
        </authorList>
    </citation>
    <scope>NUCLEOTIDE SEQUENCE [LARGE SCALE GENOMIC DNA]</scope>
    <source>
        <strain evidence="1">Tsep2-gDNA-1</strain>
        <tissue evidence="1">Whole body</tissue>
    </source>
</reference>
<gene>
    <name evidence="1" type="ORF">ALC56_02155</name>
</gene>
<evidence type="ECO:0000313" key="2">
    <source>
        <dbReference type="Proteomes" id="UP000078541"/>
    </source>
</evidence>
<dbReference type="Proteomes" id="UP000078541">
    <property type="component" value="Unassembled WGS sequence"/>
</dbReference>
<organism evidence="1 2">
    <name type="scientific">Trachymyrmex septentrionalis</name>
    <dbReference type="NCBI Taxonomy" id="34720"/>
    <lineage>
        <taxon>Eukaryota</taxon>
        <taxon>Metazoa</taxon>
        <taxon>Ecdysozoa</taxon>
        <taxon>Arthropoda</taxon>
        <taxon>Hexapoda</taxon>
        <taxon>Insecta</taxon>
        <taxon>Pterygota</taxon>
        <taxon>Neoptera</taxon>
        <taxon>Endopterygota</taxon>
        <taxon>Hymenoptera</taxon>
        <taxon>Apocrita</taxon>
        <taxon>Aculeata</taxon>
        <taxon>Formicoidea</taxon>
        <taxon>Formicidae</taxon>
        <taxon>Myrmicinae</taxon>
        <taxon>Trachymyrmex</taxon>
    </lineage>
</organism>
<accession>A0A195FU66</accession>
<protein>
    <submittedName>
        <fullName evidence="1">Uncharacterized protein</fullName>
    </submittedName>
</protein>
<evidence type="ECO:0000313" key="1">
    <source>
        <dbReference type="EMBL" id="KYN43429.1"/>
    </source>
</evidence>
<keyword evidence="2" id="KW-1185">Reference proteome</keyword>
<dbReference type="EMBL" id="KQ981280">
    <property type="protein sequence ID" value="KYN43429.1"/>
    <property type="molecule type" value="Genomic_DNA"/>
</dbReference>
<dbReference type="AlphaFoldDB" id="A0A195FU66"/>
<sequence length="154" mass="18233">MWHRLTVLGCNDPRGTKLGHPRLFHDVVPTRVYTVTPFSRYGDDDPTTVASERRPNIHFDFHSPCPPLTGRFKRKPRELCPRNSNDPECRYVSIRILTSVKAFTSVNDKVWVRNESFEGYVFQKLKRIHLFALIRLVRIHLQTTRTFVWQIREE</sequence>